<comment type="caution">
    <text evidence="2">The sequence shown here is derived from an EMBL/GenBank/DDBJ whole genome shotgun (WGS) entry which is preliminary data.</text>
</comment>
<dbReference type="PANTHER" id="PTHR43441">
    <property type="entry name" value="RIBOSOMAL-PROTEIN-SERINE ACETYLTRANSFERASE"/>
    <property type="match status" value="1"/>
</dbReference>
<protein>
    <submittedName>
        <fullName evidence="2">GNAT family N-acetyltransferase</fullName>
        <ecNumber evidence="2">2.3.-.-</ecNumber>
    </submittedName>
</protein>
<proteinExistence type="predicted"/>
<feature type="domain" description="N-acetyltransferase" evidence="1">
    <location>
        <begin position="18"/>
        <end position="185"/>
    </location>
</feature>
<dbReference type="SUPFAM" id="SSF55729">
    <property type="entry name" value="Acyl-CoA N-acyltransferases (Nat)"/>
    <property type="match status" value="1"/>
</dbReference>
<dbReference type="PROSITE" id="PS51186">
    <property type="entry name" value="GNAT"/>
    <property type="match status" value="1"/>
</dbReference>
<organism evidence="2 3">
    <name type="scientific">Paractinoplanes rhizophilus</name>
    <dbReference type="NCBI Taxonomy" id="1416877"/>
    <lineage>
        <taxon>Bacteria</taxon>
        <taxon>Bacillati</taxon>
        <taxon>Actinomycetota</taxon>
        <taxon>Actinomycetes</taxon>
        <taxon>Micromonosporales</taxon>
        <taxon>Micromonosporaceae</taxon>
        <taxon>Paractinoplanes</taxon>
    </lineage>
</organism>
<dbReference type="InterPro" id="IPR016181">
    <property type="entry name" value="Acyl_CoA_acyltransferase"/>
</dbReference>
<dbReference type="EC" id="2.3.-.-" evidence="2"/>
<sequence>MIADQWPLFGLVLRTPRLELRLPDLDRLAELAELAKGGVHDPAVQPFLAEWTDAAPERVAASVLQWSWSTWARWQPESWSLGLVVIADGRVVGTQGIEANRFATLREVSTGSWLGRAEQGKGYGTEMRAAVLELAFTGLGALFARSEAFEDNHASYAVSRKLGYADDGISRHVIRGAPLASRRLRLDRAGWEAARTIPVTIDGLEPCLPMFGR</sequence>
<evidence type="ECO:0000313" key="3">
    <source>
        <dbReference type="Proteomes" id="UP001596548"/>
    </source>
</evidence>
<keyword evidence="2" id="KW-0012">Acyltransferase</keyword>
<dbReference type="EMBL" id="JBHTBJ010000016">
    <property type="protein sequence ID" value="MFC7276635.1"/>
    <property type="molecule type" value="Genomic_DNA"/>
</dbReference>
<dbReference type="GO" id="GO:0016746">
    <property type="term" value="F:acyltransferase activity"/>
    <property type="evidence" value="ECO:0007669"/>
    <property type="project" value="UniProtKB-KW"/>
</dbReference>
<evidence type="ECO:0000259" key="1">
    <source>
        <dbReference type="PROSITE" id="PS51186"/>
    </source>
</evidence>
<dbReference type="RefSeq" id="WP_378971206.1">
    <property type="nucleotide sequence ID" value="NZ_JBHTBJ010000016.1"/>
</dbReference>
<reference evidence="3" key="1">
    <citation type="journal article" date="2019" name="Int. J. Syst. Evol. Microbiol.">
        <title>The Global Catalogue of Microorganisms (GCM) 10K type strain sequencing project: providing services to taxonomists for standard genome sequencing and annotation.</title>
        <authorList>
            <consortium name="The Broad Institute Genomics Platform"/>
            <consortium name="The Broad Institute Genome Sequencing Center for Infectious Disease"/>
            <person name="Wu L."/>
            <person name="Ma J."/>
        </authorList>
    </citation>
    <scope>NUCLEOTIDE SEQUENCE [LARGE SCALE GENOMIC DNA]</scope>
    <source>
        <strain evidence="3">XZYJT-10</strain>
    </source>
</reference>
<accession>A0ABW2HYG2</accession>
<gene>
    <name evidence="2" type="ORF">ACFQS1_21810</name>
</gene>
<evidence type="ECO:0000313" key="2">
    <source>
        <dbReference type="EMBL" id="MFC7276635.1"/>
    </source>
</evidence>
<dbReference type="PANTHER" id="PTHR43441:SF11">
    <property type="entry name" value="RIBOSOMAL-PROTEIN-SERINE ACETYLTRANSFERASE"/>
    <property type="match status" value="1"/>
</dbReference>
<name>A0ABW2HYG2_9ACTN</name>
<dbReference type="Proteomes" id="UP001596548">
    <property type="component" value="Unassembled WGS sequence"/>
</dbReference>
<keyword evidence="2" id="KW-0808">Transferase</keyword>
<dbReference type="Gene3D" id="3.40.630.30">
    <property type="match status" value="1"/>
</dbReference>
<dbReference type="InterPro" id="IPR051908">
    <property type="entry name" value="Ribosomal_N-acetyltransferase"/>
</dbReference>
<dbReference type="InterPro" id="IPR000182">
    <property type="entry name" value="GNAT_dom"/>
</dbReference>
<dbReference type="Pfam" id="PF13302">
    <property type="entry name" value="Acetyltransf_3"/>
    <property type="match status" value="1"/>
</dbReference>
<keyword evidence="3" id="KW-1185">Reference proteome</keyword>